<dbReference type="GeneID" id="63685309"/>
<evidence type="ECO:0000313" key="1">
    <source>
        <dbReference type="EMBL" id="EJU01579.1"/>
    </source>
</evidence>
<organism evidence="1 2">
    <name type="scientific">Dacryopinax primogenitus (strain DJM 731)</name>
    <name type="common">Brown rot fungus</name>
    <dbReference type="NCBI Taxonomy" id="1858805"/>
    <lineage>
        <taxon>Eukaryota</taxon>
        <taxon>Fungi</taxon>
        <taxon>Dikarya</taxon>
        <taxon>Basidiomycota</taxon>
        <taxon>Agaricomycotina</taxon>
        <taxon>Dacrymycetes</taxon>
        <taxon>Dacrymycetales</taxon>
        <taxon>Dacrymycetaceae</taxon>
        <taxon>Dacryopinax</taxon>
    </lineage>
</organism>
<dbReference type="EMBL" id="JH795864">
    <property type="protein sequence ID" value="EJU01579.1"/>
    <property type="molecule type" value="Genomic_DNA"/>
</dbReference>
<dbReference type="AlphaFoldDB" id="M5FYI2"/>
<dbReference type="OrthoDB" id="9971853at2759"/>
<gene>
    <name evidence="1" type="ORF">DACRYDRAFT_116689</name>
</gene>
<dbReference type="RefSeq" id="XP_040628476.1">
    <property type="nucleotide sequence ID" value="XM_040770247.1"/>
</dbReference>
<sequence>MHVVINWQVANAPLTLFYMHPVSSVPTPTSTTGRLVFSRKPRRPLHMLALTDDAAANCTNGFRASTVSPTTTAAHSVTLSTPCLPLPPSSPQVVPTYRQEAISDELTLGILTVLNRLLSEVPAPIQIDIIDVTGLTSPLLLAVTQSFRSLPSTSYSIRITGAHFVNSYNILLKVLGVNLSGTSKTPRDYDFTSLLQWKRWKQLMLEDMVTMHWAYVHSHPSKLPPYWLPAFVSMHQDVFSRCSGDSKAPARTFTRQGQVERAVGGDHTSRET</sequence>
<dbReference type="STRING" id="1858805.M5FYI2"/>
<keyword evidence="2" id="KW-1185">Reference proteome</keyword>
<protein>
    <submittedName>
        <fullName evidence="1">Uncharacterized protein</fullName>
    </submittedName>
</protein>
<name>M5FYI2_DACPD</name>
<reference evidence="1 2" key="1">
    <citation type="journal article" date="2012" name="Science">
        <title>The Paleozoic origin of enzymatic lignin decomposition reconstructed from 31 fungal genomes.</title>
        <authorList>
            <person name="Floudas D."/>
            <person name="Binder M."/>
            <person name="Riley R."/>
            <person name="Barry K."/>
            <person name="Blanchette R.A."/>
            <person name="Henrissat B."/>
            <person name="Martinez A.T."/>
            <person name="Otillar R."/>
            <person name="Spatafora J.W."/>
            <person name="Yadav J.S."/>
            <person name="Aerts A."/>
            <person name="Benoit I."/>
            <person name="Boyd A."/>
            <person name="Carlson A."/>
            <person name="Copeland A."/>
            <person name="Coutinho P.M."/>
            <person name="de Vries R.P."/>
            <person name="Ferreira P."/>
            <person name="Findley K."/>
            <person name="Foster B."/>
            <person name="Gaskell J."/>
            <person name="Glotzer D."/>
            <person name="Gorecki P."/>
            <person name="Heitman J."/>
            <person name="Hesse C."/>
            <person name="Hori C."/>
            <person name="Igarashi K."/>
            <person name="Jurgens J.A."/>
            <person name="Kallen N."/>
            <person name="Kersten P."/>
            <person name="Kohler A."/>
            <person name="Kuees U."/>
            <person name="Kumar T.K.A."/>
            <person name="Kuo A."/>
            <person name="LaButti K."/>
            <person name="Larrondo L.F."/>
            <person name="Lindquist E."/>
            <person name="Ling A."/>
            <person name="Lombard V."/>
            <person name="Lucas S."/>
            <person name="Lundell T."/>
            <person name="Martin R."/>
            <person name="McLaughlin D.J."/>
            <person name="Morgenstern I."/>
            <person name="Morin E."/>
            <person name="Murat C."/>
            <person name="Nagy L.G."/>
            <person name="Nolan M."/>
            <person name="Ohm R.A."/>
            <person name="Patyshakuliyeva A."/>
            <person name="Rokas A."/>
            <person name="Ruiz-Duenas F.J."/>
            <person name="Sabat G."/>
            <person name="Salamov A."/>
            <person name="Samejima M."/>
            <person name="Schmutz J."/>
            <person name="Slot J.C."/>
            <person name="St John F."/>
            <person name="Stenlid J."/>
            <person name="Sun H."/>
            <person name="Sun S."/>
            <person name="Syed K."/>
            <person name="Tsang A."/>
            <person name="Wiebenga A."/>
            <person name="Young D."/>
            <person name="Pisabarro A."/>
            <person name="Eastwood D.C."/>
            <person name="Martin F."/>
            <person name="Cullen D."/>
            <person name="Grigoriev I.V."/>
            <person name="Hibbett D.S."/>
        </authorList>
    </citation>
    <scope>NUCLEOTIDE SEQUENCE [LARGE SCALE GENOMIC DNA]</scope>
    <source>
        <strain evidence="1 2">DJM-731 SS1</strain>
    </source>
</reference>
<accession>M5FYI2</accession>
<proteinExistence type="predicted"/>
<dbReference type="HOGENOM" id="CLU_1023158_0_0_1"/>
<evidence type="ECO:0000313" key="2">
    <source>
        <dbReference type="Proteomes" id="UP000030653"/>
    </source>
</evidence>
<dbReference type="Proteomes" id="UP000030653">
    <property type="component" value="Unassembled WGS sequence"/>
</dbReference>